<dbReference type="AlphaFoldDB" id="A0A8J6B4M6"/>
<evidence type="ECO:0000256" key="1">
    <source>
        <dbReference type="SAM" id="Phobius"/>
    </source>
</evidence>
<evidence type="ECO:0000313" key="3">
    <source>
        <dbReference type="Proteomes" id="UP000770717"/>
    </source>
</evidence>
<keyword evidence="1" id="KW-0812">Transmembrane</keyword>
<sequence>MILLMPDVLLSGSCLIAHFTFQQVWFQILLAPMFLCMVTVALTYSPSVYSFHLFFMSCWSRISFPSWSFMAAWQAEKGFFIFFKMANNSLV</sequence>
<keyword evidence="3" id="KW-1185">Reference proteome</keyword>
<dbReference type="Proteomes" id="UP000770717">
    <property type="component" value="Unassembled WGS sequence"/>
</dbReference>
<feature type="transmembrane region" description="Helical" evidence="1">
    <location>
        <begin position="24"/>
        <end position="44"/>
    </location>
</feature>
<gene>
    <name evidence="2" type="ORF">GDO78_017295</name>
</gene>
<protein>
    <submittedName>
        <fullName evidence="2">Uncharacterized protein</fullName>
    </submittedName>
</protein>
<keyword evidence="1" id="KW-1133">Transmembrane helix</keyword>
<dbReference type="EMBL" id="WNTK01024014">
    <property type="protein sequence ID" value="KAG9461316.1"/>
    <property type="molecule type" value="Genomic_DNA"/>
</dbReference>
<comment type="caution">
    <text evidence="2">The sequence shown here is derived from an EMBL/GenBank/DDBJ whole genome shotgun (WGS) entry which is preliminary data.</text>
</comment>
<accession>A0A8J6B4M6</accession>
<proteinExistence type="predicted"/>
<reference evidence="2" key="1">
    <citation type="thesis" date="2020" institute="ProQuest LLC" country="789 East Eisenhower Parkway, Ann Arbor, MI, USA">
        <title>Comparative Genomics and Chromosome Evolution.</title>
        <authorList>
            <person name="Mudd A.B."/>
        </authorList>
    </citation>
    <scope>NUCLEOTIDE SEQUENCE</scope>
    <source>
        <strain evidence="2">HN-11 Male</strain>
        <tissue evidence="2">Kidney and liver</tissue>
    </source>
</reference>
<evidence type="ECO:0000313" key="2">
    <source>
        <dbReference type="EMBL" id="KAG9461316.1"/>
    </source>
</evidence>
<organism evidence="2 3">
    <name type="scientific">Eleutherodactylus coqui</name>
    <name type="common">Puerto Rican coqui</name>
    <dbReference type="NCBI Taxonomy" id="57060"/>
    <lineage>
        <taxon>Eukaryota</taxon>
        <taxon>Metazoa</taxon>
        <taxon>Chordata</taxon>
        <taxon>Craniata</taxon>
        <taxon>Vertebrata</taxon>
        <taxon>Euteleostomi</taxon>
        <taxon>Amphibia</taxon>
        <taxon>Batrachia</taxon>
        <taxon>Anura</taxon>
        <taxon>Neobatrachia</taxon>
        <taxon>Hyloidea</taxon>
        <taxon>Eleutherodactylidae</taxon>
        <taxon>Eleutherodactylinae</taxon>
        <taxon>Eleutherodactylus</taxon>
        <taxon>Eleutherodactylus</taxon>
    </lineage>
</organism>
<name>A0A8J6B4M6_ELECQ</name>
<keyword evidence="1" id="KW-0472">Membrane</keyword>